<dbReference type="GO" id="GO:0031201">
    <property type="term" value="C:SNARE complex"/>
    <property type="evidence" value="ECO:0007669"/>
    <property type="project" value="TreeGrafter"/>
</dbReference>
<evidence type="ECO:0000256" key="5">
    <source>
        <dbReference type="ARBA" id="ARBA00022824"/>
    </source>
</evidence>
<dbReference type="PANTHER" id="PTHR13050">
    <property type="entry name" value="USE1-LIKE PROTEIN"/>
    <property type="match status" value="1"/>
</dbReference>
<reference evidence="11 12" key="1">
    <citation type="submission" date="2016-07" db="EMBL/GenBank/DDBJ databases">
        <title>Pervasive Adenine N6-methylation of Active Genes in Fungi.</title>
        <authorList>
            <consortium name="DOE Joint Genome Institute"/>
            <person name="Mondo S.J."/>
            <person name="Dannebaum R.O."/>
            <person name="Kuo R.C."/>
            <person name="Labutti K."/>
            <person name="Haridas S."/>
            <person name="Kuo A."/>
            <person name="Salamov A."/>
            <person name="Ahrendt S.R."/>
            <person name="Lipzen A."/>
            <person name="Sullivan W."/>
            <person name="Andreopoulos W.B."/>
            <person name="Clum A."/>
            <person name="Lindquist E."/>
            <person name="Daum C."/>
            <person name="Ramamoorthy G.K."/>
            <person name="Gryganskyi A."/>
            <person name="Culley D."/>
            <person name="Magnuson J.K."/>
            <person name="James T.Y."/>
            <person name="O'Malley M.A."/>
            <person name="Stajich J.E."/>
            <person name="Spatafora J.W."/>
            <person name="Visel A."/>
            <person name="Grigoriev I.V."/>
        </authorList>
    </citation>
    <scope>NUCLEOTIDE SEQUENCE [LARGE SCALE GENOMIC DNA]</scope>
    <source>
        <strain evidence="11 12">12-1054</strain>
    </source>
</reference>
<keyword evidence="6" id="KW-0931">ER-Golgi transport</keyword>
<keyword evidence="8 10" id="KW-1133">Transmembrane helix</keyword>
<dbReference type="OrthoDB" id="3231855at2759"/>
<evidence type="ECO:0000256" key="10">
    <source>
        <dbReference type="SAM" id="Phobius"/>
    </source>
</evidence>
<dbReference type="GO" id="GO:0015031">
    <property type="term" value="P:protein transport"/>
    <property type="evidence" value="ECO:0007669"/>
    <property type="project" value="UniProtKB-KW"/>
</dbReference>
<dbReference type="GeneID" id="63786063"/>
<keyword evidence="4 10" id="KW-0812">Transmembrane</keyword>
<sequence>MAQTLRQKQTEFGKAITADNELIEKTGEALNRNADRMKATGGRLGQYAKKSSSTTCLSLVAILVALLGVIFMIGVIKVT</sequence>
<dbReference type="GO" id="GO:0005789">
    <property type="term" value="C:endoplasmic reticulum membrane"/>
    <property type="evidence" value="ECO:0007669"/>
    <property type="project" value="UniProtKB-SubCell"/>
</dbReference>
<evidence type="ECO:0000256" key="3">
    <source>
        <dbReference type="ARBA" id="ARBA00022448"/>
    </source>
</evidence>
<evidence type="ECO:0000256" key="8">
    <source>
        <dbReference type="ARBA" id="ARBA00022989"/>
    </source>
</evidence>
<evidence type="ECO:0000256" key="2">
    <source>
        <dbReference type="ARBA" id="ARBA00007891"/>
    </source>
</evidence>
<keyword evidence="7" id="KW-0653">Protein transport</keyword>
<dbReference type="EMBL" id="MCFI01000011">
    <property type="protein sequence ID" value="ORY81428.1"/>
    <property type="molecule type" value="Genomic_DNA"/>
</dbReference>
<gene>
    <name evidence="11" type="ORF">BCR37DRAFT_380331</name>
</gene>
<evidence type="ECO:0000256" key="1">
    <source>
        <dbReference type="ARBA" id="ARBA00004163"/>
    </source>
</evidence>
<proteinExistence type="inferred from homology"/>
<keyword evidence="5" id="KW-0256">Endoplasmic reticulum</keyword>
<evidence type="ECO:0000256" key="4">
    <source>
        <dbReference type="ARBA" id="ARBA00022692"/>
    </source>
</evidence>
<dbReference type="PANTHER" id="PTHR13050:SF7">
    <property type="entry name" value="VESICLE TRANSPORT PROTEIN USE1"/>
    <property type="match status" value="1"/>
</dbReference>
<dbReference type="GO" id="GO:0006890">
    <property type="term" value="P:retrograde vesicle-mediated transport, Golgi to endoplasmic reticulum"/>
    <property type="evidence" value="ECO:0007669"/>
    <property type="project" value="TreeGrafter"/>
</dbReference>
<keyword evidence="9 10" id="KW-0472">Membrane</keyword>
<dbReference type="RefSeq" id="XP_040724804.1">
    <property type="nucleotide sequence ID" value="XM_040869464.1"/>
</dbReference>
<name>A0A1Y2FBY5_PROLT</name>
<keyword evidence="12" id="KW-1185">Reference proteome</keyword>
<dbReference type="AlphaFoldDB" id="A0A1Y2FBY5"/>
<feature type="transmembrane region" description="Helical" evidence="10">
    <location>
        <begin position="56"/>
        <end position="76"/>
    </location>
</feature>
<evidence type="ECO:0000256" key="7">
    <source>
        <dbReference type="ARBA" id="ARBA00022927"/>
    </source>
</evidence>
<accession>A0A1Y2FBY5</accession>
<evidence type="ECO:0000256" key="9">
    <source>
        <dbReference type="ARBA" id="ARBA00023136"/>
    </source>
</evidence>
<keyword evidence="3" id="KW-0813">Transport</keyword>
<comment type="similarity">
    <text evidence="2">Belongs to the USE1 family.</text>
</comment>
<comment type="caution">
    <text evidence="11">The sequence shown here is derived from an EMBL/GenBank/DDBJ whole genome shotgun (WGS) entry which is preliminary data.</text>
</comment>
<evidence type="ECO:0000313" key="12">
    <source>
        <dbReference type="Proteomes" id="UP000193685"/>
    </source>
</evidence>
<protein>
    <submittedName>
        <fullName evidence="11">Uncharacterized protein</fullName>
    </submittedName>
</protein>
<dbReference type="GO" id="GO:0005484">
    <property type="term" value="F:SNAP receptor activity"/>
    <property type="evidence" value="ECO:0007669"/>
    <property type="project" value="TreeGrafter"/>
</dbReference>
<dbReference type="Proteomes" id="UP000193685">
    <property type="component" value="Unassembled WGS sequence"/>
</dbReference>
<evidence type="ECO:0000313" key="11">
    <source>
        <dbReference type="EMBL" id="ORY81428.1"/>
    </source>
</evidence>
<organism evidence="11 12">
    <name type="scientific">Protomyces lactucae-debilis</name>
    <dbReference type="NCBI Taxonomy" id="2754530"/>
    <lineage>
        <taxon>Eukaryota</taxon>
        <taxon>Fungi</taxon>
        <taxon>Dikarya</taxon>
        <taxon>Ascomycota</taxon>
        <taxon>Taphrinomycotina</taxon>
        <taxon>Taphrinomycetes</taxon>
        <taxon>Taphrinales</taxon>
        <taxon>Protomycetaceae</taxon>
        <taxon>Protomyces</taxon>
    </lineage>
</organism>
<dbReference type="InterPro" id="IPR019150">
    <property type="entry name" value="Vesicle_transport_protein_Use1"/>
</dbReference>
<comment type="subcellular location">
    <subcellularLocation>
        <location evidence="1">Endoplasmic reticulum membrane</location>
        <topology evidence="1">Single-pass type IV membrane protein</topology>
    </subcellularLocation>
</comment>
<evidence type="ECO:0000256" key="6">
    <source>
        <dbReference type="ARBA" id="ARBA00022892"/>
    </source>
</evidence>